<dbReference type="Gene3D" id="3.40.50.10490">
    <property type="entry name" value="Glucose-6-phosphate isomerase like protein, domain 1"/>
    <property type="match status" value="1"/>
</dbReference>
<feature type="domain" description="Bifunctional glucose-6-phosphate/mannose-6-phosphate isomerase C-terminal" evidence="3">
    <location>
        <begin position="2"/>
        <end position="59"/>
    </location>
</feature>
<dbReference type="Pfam" id="PF10432">
    <property type="entry name" value="bact-PGI_C"/>
    <property type="match status" value="1"/>
</dbReference>
<evidence type="ECO:0000313" key="4">
    <source>
        <dbReference type="EMBL" id="GAI49224.1"/>
    </source>
</evidence>
<comment type="similarity">
    <text evidence="1">Belongs to the PGI/PMI family.</text>
</comment>
<comment type="caution">
    <text evidence="4">The sequence shown here is derived from an EMBL/GenBank/DDBJ whole genome shotgun (WGS) entry which is preliminary data.</text>
</comment>
<dbReference type="GO" id="GO:0004476">
    <property type="term" value="F:mannose-6-phosphate isomerase activity"/>
    <property type="evidence" value="ECO:0007669"/>
    <property type="project" value="InterPro"/>
</dbReference>
<evidence type="ECO:0000256" key="1">
    <source>
        <dbReference type="ARBA" id="ARBA00010523"/>
    </source>
</evidence>
<dbReference type="SUPFAM" id="SSF53697">
    <property type="entry name" value="SIS domain"/>
    <property type="match status" value="1"/>
</dbReference>
<dbReference type="GO" id="GO:0097367">
    <property type="term" value="F:carbohydrate derivative binding"/>
    <property type="evidence" value="ECO:0007669"/>
    <property type="project" value="InterPro"/>
</dbReference>
<dbReference type="InterPro" id="IPR046348">
    <property type="entry name" value="SIS_dom_sf"/>
</dbReference>
<dbReference type="GO" id="GO:0005975">
    <property type="term" value="P:carbohydrate metabolic process"/>
    <property type="evidence" value="ECO:0007669"/>
    <property type="project" value="InterPro"/>
</dbReference>
<dbReference type="AlphaFoldDB" id="X1R102"/>
<keyword evidence="2" id="KW-0413">Isomerase</keyword>
<feature type="non-terminal residue" evidence="4">
    <location>
        <position position="1"/>
    </location>
</feature>
<evidence type="ECO:0000256" key="2">
    <source>
        <dbReference type="ARBA" id="ARBA00023235"/>
    </source>
</evidence>
<evidence type="ECO:0000259" key="3">
    <source>
        <dbReference type="Pfam" id="PF10432"/>
    </source>
</evidence>
<dbReference type="GO" id="GO:1901135">
    <property type="term" value="P:carbohydrate derivative metabolic process"/>
    <property type="evidence" value="ECO:0007669"/>
    <property type="project" value="InterPro"/>
</dbReference>
<gene>
    <name evidence="4" type="ORF">S06H3_61041</name>
</gene>
<sequence length="64" mass="7276">QLLEQAKVSYQIVGSEGTSPLSQMMNLVLFGDYTSYYLAILYKIDPSLIKAIDYLKEQLKDSKL</sequence>
<dbReference type="InterPro" id="IPR019490">
    <property type="entry name" value="Glu6P/Mann6P_isomerase_C"/>
</dbReference>
<name>X1R102_9ZZZZ</name>
<reference evidence="4" key="1">
    <citation type="journal article" date="2014" name="Front. Microbiol.">
        <title>High frequency of phylogenetically diverse reductive dehalogenase-homologous genes in deep subseafloor sedimentary metagenomes.</title>
        <authorList>
            <person name="Kawai M."/>
            <person name="Futagami T."/>
            <person name="Toyoda A."/>
            <person name="Takaki Y."/>
            <person name="Nishi S."/>
            <person name="Hori S."/>
            <person name="Arai W."/>
            <person name="Tsubouchi T."/>
            <person name="Morono Y."/>
            <person name="Uchiyama I."/>
            <person name="Ito T."/>
            <person name="Fujiyama A."/>
            <person name="Inagaki F."/>
            <person name="Takami H."/>
        </authorList>
    </citation>
    <scope>NUCLEOTIDE SEQUENCE</scope>
    <source>
        <strain evidence="4">Expedition CK06-06</strain>
    </source>
</reference>
<accession>X1R102</accession>
<organism evidence="4">
    <name type="scientific">marine sediment metagenome</name>
    <dbReference type="NCBI Taxonomy" id="412755"/>
    <lineage>
        <taxon>unclassified sequences</taxon>
        <taxon>metagenomes</taxon>
        <taxon>ecological metagenomes</taxon>
    </lineage>
</organism>
<dbReference type="GO" id="GO:0004347">
    <property type="term" value="F:glucose-6-phosphate isomerase activity"/>
    <property type="evidence" value="ECO:0007669"/>
    <property type="project" value="InterPro"/>
</dbReference>
<dbReference type="EMBL" id="BARV01039934">
    <property type="protein sequence ID" value="GAI49224.1"/>
    <property type="molecule type" value="Genomic_DNA"/>
</dbReference>
<proteinExistence type="inferred from homology"/>
<protein>
    <recommendedName>
        <fullName evidence="3">Bifunctional glucose-6-phosphate/mannose-6-phosphate isomerase C-terminal domain-containing protein</fullName>
    </recommendedName>
</protein>